<dbReference type="KEGG" id="pacr:FXN63_07700"/>
<dbReference type="GO" id="GO:0016812">
    <property type="term" value="F:hydrolase activity, acting on carbon-nitrogen (but not peptide) bonds, in cyclic amides"/>
    <property type="evidence" value="ECO:0007669"/>
    <property type="project" value="TreeGrafter"/>
</dbReference>
<accession>A0A5C0AWI5</accession>
<dbReference type="Gene3D" id="3.20.20.140">
    <property type="entry name" value="Metal-dependent hydrolases"/>
    <property type="match status" value="1"/>
</dbReference>
<keyword evidence="3" id="KW-1185">Reference proteome</keyword>
<gene>
    <name evidence="2" type="ORF">FXN63_07700</name>
</gene>
<dbReference type="Pfam" id="PF07969">
    <property type="entry name" value="Amidohydro_3"/>
    <property type="match status" value="1"/>
</dbReference>
<dbReference type="AlphaFoldDB" id="A0A5C0AWI5"/>
<dbReference type="PANTHER" id="PTHR11647:SF1">
    <property type="entry name" value="COLLAPSIN RESPONSE MEDIATOR PROTEIN"/>
    <property type="match status" value="1"/>
</dbReference>
<dbReference type="EMBL" id="CP043046">
    <property type="protein sequence ID" value="QEI05743.1"/>
    <property type="molecule type" value="Genomic_DNA"/>
</dbReference>
<evidence type="ECO:0000313" key="2">
    <source>
        <dbReference type="EMBL" id="QEI05743.1"/>
    </source>
</evidence>
<dbReference type="SUPFAM" id="SSF51338">
    <property type="entry name" value="Composite domain of metallo-dependent hydrolases"/>
    <property type="match status" value="1"/>
</dbReference>
<dbReference type="Proteomes" id="UP000325161">
    <property type="component" value="Chromosome"/>
</dbReference>
<dbReference type="InterPro" id="IPR023100">
    <property type="entry name" value="D-aminoacylase_insert_dom_sf"/>
</dbReference>
<dbReference type="GO" id="GO:0005829">
    <property type="term" value="C:cytosol"/>
    <property type="evidence" value="ECO:0007669"/>
    <property type="project" value="TreeGrafter"/>
</dbReference>
<dbReference type="RefSeq" id="WP_148814126.1">
    <property type="nucleotide sequence ID" value="NZ_CP043046.1"/>
</dbReference>
<evidence type="ECO:0000313" key="3">
    <source>
        <dbReference type="Proteomes" id="UP000325161"/>
    </source>
</evidence>
<reference evidence="2 3" key="1">
    <citation type="submission" date="2019-08" db="EMBL/GenBank/DDBJ databases">
        <title>Amphibian skin-associated Pigmentiphaga: genome sequence and occurrence across geography and hosts.</title>
        <authorList>
            <person name="Bletz M.C."/>
            <person name="Bunk B."/>
            <person name="Sproeer C."/>
            <person name="Biwer P."/>
            <person name="Reiter S."/>
            <person name="Rabemananjara F.C.E."/>
            <person name="Schulz S."/>
            <person name="Overmann J."/>
            <person name="Vences M."/>
        </authorList>
    </citation>
    <scope>NUCLEOTIDE SEQUENCE [LARGE SCALE GENOMIC DNA]</scope>
    <source>
        <strain evidence="2 3">Mada1488</strain>
    </source>
</reference>
<feature type="domain" description="Amidohydrolase 3" evidence="1">
    <location>
        <begin position="108"/>
        <end position="520"/>
    </location>
</feature>
<dbReference type="SUPFAM" id="SSF51556">
    <property type="entry name" value="Metallo-dependent hydrolases"/>
    <property type="match status" value="1"/>
</dbReference>
<dbReference type="Gene3D" id="2.30.40.10">
    <property type="entry name" value="Urease, subunit C, domain 1"/>
    <property type="match status" value="1"/>
</dbReference>
<protein>
    <submittedName>
        <fullName evidence="2">D-aminoacylase</fullName>
    </submittedName>
</protein>
<name>A0A5C0AWI5_9BURK</name>
<dbReference type="InterPro" id="IPR050378">
    <property type="entry name" value="Metallo-dep_Hydrolases_sf"/>
</dbReference>
<dbReference type="CDD" id="cd01297">
    <property type="entry name" value="D-aminoacylase"/>
    <property type="match status" value="1"/>
</dbReference>
<evidence type="ECO:0000259" key="1">
    <source>
        <dbReference type="Pfam" id="PF07969"/>
    </source>
</evidence>
<dbReference type="InterPro" id="IPR011059">
    <property type="entry name" value="Metal-dep_hydrolase_composite"/>
</dbReference>
<dbReference type="Gene3D" id="3.30.1490.130">
    <property type="entry name" value="D-aminoacylase. Domain 3"/>
    <property type="match status" value="1"/>
</dbReference>
<dbReference type="InterPro" id="IPR032466">
    <property type="entry name" value="Metal_Hydrolase"/>
</dbReference>
<dbReference type="PANTHER" id="PTHR11647">
    <property type="entry name" value="HYDRANTOINASE/DIHYDROPYRIMIDINASE FAMILY MEMBER"/>
    <property type="match status" value="1"/>
</dbReference>
<proteinExistence type="predicted"/>
<dbReference type="GO" id="GO:0016811">
    <property type="term" value="F:hydrolase activity, acting on carbon-nitrogen (but not peptide) bonds, in linear amides"/>
    <property type="evidence" value="ECO:0007669"/>
    <property type="project" value="InterPro"/>
</dbReference>
<dbReference type="InterPro" id="IPR013108">
    <property type="entry name" value="Amidohydro_3"/>
</dbReference>
<sequence>MTEQDVNGNGVTGADVKEHGGAGVATAGAANAVAAGTRANRIGTVDAGLTKASSASAVYLLTGGTLVDGSGSPGYAGDLLLAGERIVAVGAAVAAARAALPAGTVVTEIDCRGRVVAPGFIDVHTHDDTVVLNRPEMLPKLSQGVTSVIVGNCGISLSPYVVAEAPPPLNLLGKDSYIFGTMQAYADHLAEVVPGVNVGVLIGHTTLRFGAMNTLERTATDAEIAQMEATLDAALSEGALGMSSGLFYEPAFAATSDEVLALARVVGRHRGVYTSHLRSEMAAIIEAIHEAGDTAFEGGVPLVISHHKCAGPANWGRTLTTLPLIEELAKRQEIGMDVYPYVAGSTVLREDLVDGVIDVLVTWSTPHPDTAGRLLSDIALEWGVTQQEVCRRLQPGGACYFQMHDDDVDRVIQHPLTMIGSDGLPHDSRPHPRLWGTFPRVLGHYARDRGMFTLEAAIHKMTGLSAKRFRIAERGLLQPGFFADITVFDPLTIKDNATFEDPIQLSTGITAVFVNGAVSYVGEGGPLLGEPVRAGRLLRRVNAATA</sequence>
<dbReference type="OrthoDB" id="9766983at2"/>
<organism evidence="2 3">
    <name type="scientific">Pigmentiphaga aceris</name>
    <dbReference type="NCBI Taxonomy" id="1940612"/>
    <lineage>
        <taxon>Bacteria</taxon>
        <taxon>Pseudomonadati</taxon>
        <taxon>Pseudomonadota</taxon>
        <taxon>Betaproteobacteria</taxon>
        <taxon>Burkholderiales</taxon>
        <taxon>Alcaligenaceae</taxon>
        <taxon>Pigmentiphaga</taxon>
    </lineage>
</organism>